<dbReference type="EMBL" id="FZNQ01000012">
    <property type="protein sequence ID" value="SNR52135.1"/>
    <property type="molecule type" value="Genomic_DNA"/>
</dbReference>
<organism evidence="2 3">
    <name type="scientific">Halorubrum vacuolatum</name>
    <name type="common">Natronobacterium vacuolatum</name>
    <dbReference type="NCBI Taxonomy" id="63740"/>
    <lineage>
        <taxon>Archaea</taxon>
        <taxon>Methanobacteriati</taxon>
        <taxon>Methanobacteriota</taxon>
        <taxon>Stenosarchaea group</taxon>
        <taxon>Halobacteria</taxon>
        <taxon>Halobacteriales</taxon>
        <taxon>Haloferacaceae</taxon>
        <taxon>Halorubrum</taxon>
    </lineage>
</organism>
<evidence type="ECO:0000313" key="3">
    <source>
        <dbReference type="Proteomes" id="UP000198397"/>
    </source>
</evidence>
<evidence type="ECO:0000256" key="1">
    <source>
        <dbReference type="SAM" id="Phobius"/>
    </source>
</evidence>
<keyword evidence="3" id="KW-1185">Reference proteome</keyword>
<reference evidence="2 3" key="1">
    <citation type="submission" date="2017-06" db="EMBL/GenBank/DDBJ databases">
        <authorList>
            <person name="Kim H.J."/>
            <person name="Triplett B.A."/>
        </authorList>
    </citation>
    <scope>NUCLEOTIDE SEQUENCE [LARGE SCALE GENOMIC DNA]</scope>
    <source>
        <strain evidence="2 3">DSM 8800</strain>
    </source>
</reference>
<evidence type="ECO:0000313" key="2">
    <source>
        <dbReference type="EMBL" id="SNR52135.1"/>
    </source>
</evidence>
<sequence length="102" mass="11149">MINPFSGGLPHCKRCGYELEGDEEACPKCQFNPKSTGLRVAMGLFMIVVLAMSVTIVAGQLWPTLGRAMIAVSGVAFVLSVVVFFISFLVTPYRFGSVFRRL</sequence>
<gene>
    <name evidence="2" type="ORF">SAMN06264855_1122</name>
</gene>
<feature type="transmembrane region" description="Helical" evidence="1">
    <location>
        <begin position="68"/>
        <end position="91"/>
    </location>
</feature>
<keyword evidence="1" id="KW-1133">Transmembrane helix</keyword>
<accession>A0A238WZQ7</accession>
<proteinExistence type="predicted"/>
<keyword evidence="1" id="KW-0812">Transmembrane</keyword>
<feature type="transmembrane region" description="Helical" evidence="1">
    <location>
        <begin position="40"/>
        <end position="62"/>
    </location>
</feature>
<dbReference type="Proteomes" id="UP000198397">
    <property type="component" value="Unassembled WGS sequence"/>
</dbReference>
<evidence type="ECO:0008006" key="4">
    <source>
        <dbReference type="Google" id="ProtNLM"/>
    </source>
</evidence>
<name>A0A238WZQ7_HALVU</name>
<keyword evidence="1" id="KW-0472">Membrane</keyword>
<dbReference type="AlphaFoldDB" id="A0A238WZQ7"/>
<protein>
    <recommendedName>
        <fullName evidence="4">Zinc-ribbon domain-containing protein</fullName>
    </recommendedName>
</protein>